<keyword evidence="2" id="KW-0472">Membrane</keyword>
<dbReference type="InterPro" id="IPR050882">
    <property type="entry name" value="Prepilin_peptidase/N-MTase"/>
</dbReference>
<sequence>MGTHAFAWWPTVAALAVATFTDLRSRRIPNWLVFPFLALGFIAPAVANGWHSLTQSLEGFALGILVYGALAIFGGMGMGDVKLVAAIGAWVGPRQLLFAMVLTAVVGGLMALGTLAFHKYRNWRQQKQLISELDGGAPDQSIVNDPFRQKIPYAPAIAVGTLLSFFSR</sequence>
<feature type="domain" description="Prepilin type IV endopeptidase peptidase" evidence="3">
    <location>
        <begin position="12"/>
        <end position="112"/>
    </location>
</feature>
<evidence type="ECO:0000259" key="3">
    <source>
        <dbReference type="Pfam" id="PF01478"/>
    </source>
</evidence>
<organism evidence="4 5">
    <name type="scientific">Acidicapsa dinghuensis</name>
    <dbReference type="NCBI Taxonomy" id="2218256"/>
    <lineage>
        <taxon>Bacteria</taxon>
        <taxon>Pseudomonadati</taxon>
        <taxon>Acidobacteriota</taxon>
        <taxon>Terriglobia</taxon>
        <taxon>Terriglobales</taxon>
        <taxon>Acidobacteriaceae</taxon>
        <taxon>Acidicapsa</taxon>
    </lineage>
</organism>
<dbReference type="Gene3D" id="1.20.120.1220">
    <property type="match status" value="1"/>
</dbReference>
<keyword evidence="2" id="KW-1133">Transmembrane helix</keyword>
<dbReference type="Proteomes" id="UP001596091">
    <property type="component" value="Unassembled WGS sequence"/>
</dbReference>
<dbReference type="PANTHER" id="PTHR30487:SF0">
    <property type="entry name" value="PREPILIN LEADER PEPTIDASE_N-METHYLTRANSFERASE-RELATED"/>
    <property type="match status" value="1"/>
</dbReference>
<feature type="transmembrane region" description="Helical" evidence="2">
    <location>
        <begin position="59"/>
        <end position="76"/>
    </location>
</feature>
<dbReference type="RefSeq" id="WP_263342435.1">
    <property type="nucleotide sequence ID" value="NZ_JAGSYH010000012.1"/>
</dbReference>
<evidence type="ECO:0000256" key="2">
    <source>
        <dbReference type="SAM" id="Phobius"/>
    </source>
</evidence>
<keyword evidence="2" id="KW-0812">Transmembrane</keyword>
<reference evidence="5" key="1">
    <citation type="journal article" date="2019" name="Int. J. Syst. Evol. Microbiol.">
        <title>The Global Catalogue of Microorganisms (GCM) 10K type strain sequencing project: providing services to taxonomists for standard genome sequencing and annotation.</title>
        <authorList>
            <consortium name="The Broad Institute Genomics Platform"/>
            <consortium name="The Broad Institute Genome Sequencing Center for Infectious Disease"/>
            <person name="Wu L."/>
            <person name="Ma J."/>
        </authorList>
    </citation>
    <scope>NUCLEOTIDE SEQUENCE [LARGE SCALE GENOMIC DNA]</scope>
    <source>
        <strain evidence="5">JCM 4087</strain>
    </source>
</reference>
<evidence type="ECO:0000313" key="4">
    <source>
        <dbReference type="EMBL" id="MFC5863788.1"/>
    </source>
</evidence>
<protein>
    <submittedName>
        <fullName evidence="4">Prepilin peptidase</fullName>
    </submittedName>
</protein>
<comment type="caution">
    <text evidence="4">The sequence shown here is derived from an EMBL/GenBank/DDBJ whole genome shotgun (WGS) entry which is preliminary data.</text>
</comment>
<dbReference type="PANTHER" id="PTHR30487">
    <property type="entry name" value="TYPE 4 PREPILIN-LIKE PROTEINS LEADER PEPTIDE-PROCESSING ENZYME"/>
    <property type="match status" value="1"/>
</dbReference>
<proteinExistence type="inferred from homology"/>
<feature type="transmembrane region" description="Helical" evidence="2">
    <location>
        <begin position="28"/>
        <end position="47"/>
    </location>
</feature>
<feature type="transmembrane region" description="Helical" evidence="2">
    <location>
        <begin position="96"/>
        <end position="117"/>
    </location>
</feature>
<evidence type="ECO:0000313" key="5">
    <source>
        <dbReference type="Proteomes" id="UP001596091"/>
    </source>
</evidence>
<keyword evidence="5" id="KW-1185">Reference proteome</keyword>
<dbReference type="InterPro" id="IPR000045">
    <property type="entry name" value="Prepilin_IV_endopep_pep"/>
</dbReference>
<accession>A0ABW1ELF0</accession>
<dbReference type="EMBL" id="JBHSPH010000006">
    <property type="protein sequence ID" value="MFC5863788.1"/>
    <property type="molecule type" value="Genomic_DNA"/>
</dbReference>
<comment type="similarity">
    <text evidence="1">Belongs to the peptidase A24 family.</text>
</comment>
<name>A0ABW1ELF0_9BACT</name>
<gene>
    <name evidence="4" type="ORF">ACFPT7_15880</name>
</gene>
<evidence type="ECO:0000256" key="1">
    <source>
        <dbReference type="ARBA" id="ARBA00005801"/>
    </source>
</evidence>
<dbReference type="Pfam" id="PF01478">
    <property type="entry name" value="Peptidase_A24"/>
    <property type="match status" value="1"/>
</dbReference>